<dbReference type="AlphaFoldDB" id="A0A4V2Q3Z5"/>
<keyword evidence="4 6" id="KW-1133">Transmembrane helix</keyword>
<dbReference type="Pfam" id="PF06146">
    <property type="entry name" value="PsiE"/>
    <property type="match status" value="1"/>
</dbReference>
<dbReference type="InterPro" id="IPR020948">
    <property type="entry name" value="P_starv_induced_PsiE-like"/>
</dbReference>
<sequence>MANNSENSSTAHVELDPEHEDAVVRWCNRMIRHGVRLMSVLMLIIIVLAIIDAGFTTFQKLLEPPLYILEVSDLLTVFSAVLVVLIAVEIYTNITLYLTANVIHIKLVVATALMAVARKIITLDDKNLEPQYFLGYAALGLSLGLTYWLIARKP</sequence>
<feature type="transmembrane region" description="Helical" evidence="6">
    <location>
        <begin position="103"/>
        <end position="121"/>
    </location>
</feature>
<evidence type="ECO:0000256" key="5">
    <source>
        <dbReference type="ARBA" id="ARBA00023136"/>
    </source>
</evidence>
<evidence type="ECO:0000256" key="4">
    <source>
        <dbReference type="ARBA" id="ARBA00022989"/>
    </source>
</evidence>
<keyword evidence="5 6" id="KW-0472">Membrane</keyword>
<dbReference type="GO" id="GO:0005886">
    <property type="term" value="C:plasma membrane"/>
    <property type="evidence" value="ECO:0007669"/>
    <property type="project" value="UniProtKB-SubCell"/>
</dbReference>
<gene>
    <name evidence="7" type="ORF">BXY66_1123</name>
</gene>
<comment type="caution">
    <text evidence="7">The sequence shown here is derived from an EMBL/GenBank/DDBJ whole genome shotgun (WGS) entry which is preliminary data.</text>
</comment>
<keyword evidence="3 6" id="KW-0812">Transmembrane</keyword>
<evidence type="ECO:0000256" key="6">
    <source>
        <dbReference type="SAM" id="Phobius"/>
    </source>
</evidence>
<evidence type="ECO:0000256" key="3">
    <source>
        <dbReference type="ARBA" id="ARBA00022692"/>
    </source>
</evidence>
<accession>A0A4V2Q3Z5</accession>
<keyword evidence="8" id="KW-1185">Reference proteome</keyword>
<evidence type="ECO:0000313" key="8">
    <source>
        <dbReference type="Proteomes" id="UP000295673"/>
    </source>
</evidence>
<evidence type="ECO:0000256" key="2">
    <source>
        <dbReference type="ARBA" id="ARBA00022475"/>
    </source>
</evidence>
<feature type="transmembrane region" description="Helical" evidence="6">
    <location>
        <begin position="67"/>
        <end position="91"/>
    </location>
</feature>
<dbReference type="Proteomes" id="UP000295673">
    <property type="component" value="Unassembled WGS sequence"/>
</dbReference>
<organism evidence="7 8">
    <name type="scientific">Shimia isoporae</name>
    <dbReference type="NCBI Taxonomy" id="647720"/>
    <lineage>
        <taxon>Bacteria</taxon>
        <taxon>Pseudomonadati</taxon>
        <taxon>Pseudomonadota</taxon>
        <taxon>Alphaproteobacteria</taxon>
        <taxon>Rhodobacterales</taxon>
        <taxon>Roseobacteraceae</taxon>
    </lineage>
</organism>
<name>A0A4V2Q3Z5_9RHOB</name>
<protein>
    <submittedName>
        <fullName evidence="7">Uncharacterized membrane protein (DUF373 family)</fullName>
    </submittedName>
</protein>
<dbReference type="RefSeq" id="WP_207911290.1">
    <property type="nucleotide sequence ID" value="NZ_SMGR01000001.1"/>
</dbReference>
<feature type="transmembrane region" description="Helical" evidence="6">
    <location>
        <begin position="133"/>
        <end position="150"/>
    </location>
</feature>
<proteinExistence type="predicted"/>
<dbReference type="EMBL" id="SMGR01000001">
    <property type="protein sequence ID" value="TCL09080.1"/>
    <property type="molecule type" value="Genomic_DNA"/>
</dbReference>
<comment type="subcellular location">
    <subcellularLocation>
        <location evidence="1">Cell membrane</location>
        <topology evidence="1">Multi-pass membrane protein</topology>
    </subcellularLocation>
</comment>
<evidence type="ECO:0000256" key="1">
    <source>
        <dbReference type="ARBA" id="ARBA00004651"/>
    </source>
</evidence>
<feature type="transmembrane region" description="Helical" evidence="6">
    <location>
        <begin position="35"/>
        <end position="55"/>
    </location>
</feature>
<keyword evidence="2" id="KW-1003">Cell membrane</keyword>
<reference evidence="7 8" key="1">
    <citation type="submission" date="2019-03" db="EMBL/GenBank/DDBJ databases">
        <title>Genomic Encyclopedia of Archaeal and Bacterial Type Strains, Phase II (KMG-II): from individual species to whole genera.</title>
        <authorList>
            <person name="Goeker M."/>
        </authorList>
    </citation>
    <scope>NUCLEOTIDE SEQUENCE [LARGE SCALE GENOMIC DNA]</scope>
    <source>
        <strain evidence="7 8">DSM 26433</strain>
    </source>
</reference>
<evidence type="ECO:0000313" key="7">
    <source>
        <dbReference type="EMBL" id="TCL09080.1"/>
    </source>
</evidence>